<organism evidence="2">
    <name type="scientific">Oryza brachyantha</name>
    <name type="common">malo sina</name>
    <dbReference type="NCBI Taxonomy" id="4533"/>
    <lineage>
        <taxon>Eukaryota</taxon>
        <taxon>Viridiplantae</taxon>
        <taxon>Streptophyta</taxon>
        <taxon>Embryophyta</taxon>
        <taxon>Tracheophyta</taxon>
        <taxon>Spermatophyta</taxon>
        <taxon>Magnoliopsida</taxon>
        <taxon>Liliopsida</taxon>
        <taxon>Poales</taxon>
        <taxon>Poaceae</taxon>
        <taxon>BOP clade</taxon>
        <taxon>Oryzoideae</taxon>
        <taxon>Oryzeae</taxon>
        <taxon>Oryzinae</taxon>
        <taxon>Oryza</taxon>
    </lineage>
</organism>
<dbReference type="Proteomes" id="UP000006038">
    <property type="component" value="Chromosome 8"/>
</dbReference>
<proteinExistence type="predicted"/>
<accession>J3MRW3</accession>
<feature type="region of interest" description="Disordered" evidence="1">
    <location>
        <begin position="20"/>
        <end position="47"/>
    </location>
</feature>
<evidence type="ECO:0000256" key="1">
    <source>
        <dbReference type="SAM" id="MobiDB-lite"/>
    </source>
</evidence>
<dbReference type="Gramene" id="OB08G18420.1">
    <property type="protein sequence ID" value="OB08G18420.1"/>
    <property type="gene ID" value="OB08G18420"/>
</dbReference>
<dbReference type="PANTHER" id="PTHR34397">
    <property type="entry name" value="OS05G0237600 PROTEIN"/>
    <property type="match status" value="1"/>
</dbReference>
<name>J3MRW3_ORYBR</name>
<evidence type="ECO:0000313" key="3">
    <source>
        <dbReference type="Proteomes" id="UP000006038"/>
    </source>
</evidence>
<feature type="compositionally biased region" description="Low complexity" evidence="1">
    <location>
        <begin position="20"/>
        <end position="29"/>
    </location>
</feature>
<evidence type="ECO:0000313" key="2">
    <source>
        <dbReference type="EnsemblPlants" id="OB08G18420.1"/>
    </source>
</evidence>
<keyword evidence="3" id="KW-1185">Reference proteome</keyword>
<reference evidence="2" key="2">
    <citation type="submission" date="2013-04" db="UniProtKB">
        <authorList>
            <consortium name="EnsemblPlants"/>
        </authorList>
    </citation>
    <scope>IDENTIFICATION</scope>
</reference>
<reference evidence="2" key="1">
    <citation type="journal article" date="2013" name="Nat. Commun.">
        <title>Whole-genome sequencing of Oryza brachyantha reveals mechanisms underlying Oryza genome evolution.</title>
        <authorList>
            <person name="Chen J."/>
            <person name="Huang Q."/>
            <person name="Gao D."/>
            <person name="Wang J."/>
            <person name="Lang Y."/>
            <person name="Liu T."/>
            <person name="Li B."/>
            <person name="Bai Z."/>
            <person name="Luis Goicoechea J."/>
            <person name="Liang C."/>
            <person name="Chen C."/>
            <person name="Zhang W."/>
            <person name="Sun S."/>
            <person name="Liao Y."/>
            <person name="Zhang X."/>
            <person name="Yang L."/>
            <person name="Song C."/>
            <person name="Wang M."/>
            <person name="Shi J."/>
            <person name="Liu G."/>
            <person name="Liu J."/>
            <person name="Zhou H."/>
            <person name="Zhou W."/>
            <person name="Yu Q."/>
            <person name="An N."/>
            <person name="Chen Y."/>
            <person name="Cai Q."/>
            <person name="Wang B."/>
            <person name="Liu B."/>
            <person name="Min J."/>
            <person name="Huang Y."/>
            <person name="Wu H."/>
            <person name="Li Z."/>
            <person name="Zhang Y."/>
            <person name="Yin Y."/>
            <person name="Song W."/>
            <person name="Jiang J."/>
            <person name="Jackson S.A."/>
            <person name="Wing R.A."/>
            <person name="Wang J."/>
            <person name="Chen M."/>
        </authorList>
    </citation>
    <scope>NUCLEOTIDE SEQUENCE [LARGE SCALE GENOMIC DNA]</scope>
    <source>
        <strain evidence="2">cv. IRGC 101232</strain>
    </source>
</reference>
<dbReference type="PANTHER" id="PTHR34397:SF17">
    <property type="entry name" value="OS08G0290200 PROTEIN"/>
    <property type="match status" value="1"/>
</dbReference>
<dbReference type="AlphaFoldDB" id="J3MRW3"/>
<dbReference type="OMA" id="ITRCCFE"/>
<dbReference type="HOGENOM" id="CLU_149076_0_0_1"/>
<dbReference type="EnsemblPlants" id="OB08G18420.1">
    <property type="protein sequence ID" value="OB08G18420.1"/>
    <property type="gene ID" value="OB08G18420"/>
</dbReference>
<protein>
    <submittedName>
        <fullName evidence="2">Uncharacterized protein</fullName>
    </submittedName>
</protein>
<sequence>PPRPDENTAGVVVVAAADQAEQLQQGQAQPPETKIRKKRKGRDHGGLPVTLGTLVHLRGGIKQLLLTRWDSSGAAIIKGEGYLDFIARCGLMEKDVVHVWAFKQREFRIFGATYPEKPLYMVIASAPRRAAAPQLPLPMPMPMPPT</sequence>